<evidence type="ECO:0000313" key="2">
    <source>
        <dbReference type="Proteomes" id="UP000314982"/>
    </source>
</evidence>
<reference evidence="1" key="2">
    <citation type="submission" date="2025-08" db="UniProtKB">
        <authorList>
            <consortium name="Ensembl"/>
        </authorList>
    </citation>
    <scope>IDENTIFICATION</scope>
</reference>
<organism evidence="1 2">
    <name type="scientific">Hucho hucho</name>
    <name type="common">huchen</name>
    <dbReference type="NCBI Taxonomy" id="62062"/>
    <lineage>
        <taxon>Eukaryota</taxon>
        <taxon>Metazoa</taxon>
        <taxon>Chordata</taxon>
        <taxon>Craniata</taxon>
        <taxon>Vertebrata</taxon>
        <taxon>Euteleostomi</taxon>
        <taxon>Actinopterygii</taxon>
        <taxon>Neopterygii</taxon>
        <taxon>Teleostei</taxon>
        <taxon>Protacanthopterygii</taxon>
        <taxon>Salmoniformes</taxon>
        <taxon>Salmonidae</taxon>
        <taxon>Salmoninae</taxon>
        <taxon>Hucho</taxon>
    </lineage>
</organism>
<protein>
    <submittedName>
        <fullName evidence="1">Uncharacterized protein</fullName>
    </submittedName>
</protein>
<dbReference type="Ensembl" id="ENSHHUT00000028860.1">
    <property type="protein sequence ID" value="ENSHHUP00000027751.1"/>
    <property type="gene ID" value="ENSHHUG00000017636.1"/>
</dbReference>
<name>A0A4W5LNM4_9TELE</name>
<reference evidence="1" key="3">
    <citation type="submission" date="2025-09" db="UniProtKB">
        <authorList>
            <consortium name="Ensembl"/>
        </authorList>
    </citation>
    <scope>IDENTIFICATION</scope>
</reference>
<dbReference type="AlphaFoldDB" id="A0A4W5LNM4"/>
<sequence>MMPPALLHPQSECHCPLSHPRVHPLVGRYFIPNAVEDTANNSVLRLNLDAHPVSYINDQDMGTA</sequence>
<reference evidence="2" key="1">
    <citation type="submission" date="2018-06" db="EMBL/GenBank/DDBJ databases">
        <title>Genome assembly of Danube salmon.</title>
        <authorList>
            <person name="Macqueen D.J."/>
            <person name="Gundappa M.K."/>
        </authorList>
    </citation>
    <scope>NUCLEOTIDE SEQUENCE [LARGE SCALE GENOMIC DNA]</scope>
</reference>
<evidence type="ECO:0000313" key="1">
    <source>
        <dbReference type="Ensembl" id="ENSHHUP00000027751.1"/>
    </source>
</evidence>
<proteinExistence type="predicted"/>
<keyword evidence="2" id="KW-1185">Reference proteome</keyword>
<dbReference type="GeneTree" id="ENSGT00940000170735"/>
<accession>A0A4W5LNM4</accession>
<dbReference type="STRING" id="62062.ENSHHUP00000027751"/>
<dbReference type="Proteomes" id="UP000314982">
    <property type="component" value="Unassembled WGS sequence"/>
</dbReference>